<organism evidence="1 2">
    <name type="scientific">Eretmocerus hayati</name>
    <dbReference type="NCBI Taxonomy" id="131215"/>
    <lineage>
        <taxon>Eukaryota</taxon>
        <taxon>Metazoa</taxon>
        <taxon>Ecdysozoa</taxon>
        <taxon>Arthropoda</taxon>
        <taxon>Hexapoda</taxon>
        <taxon>Insecta</taxon>
        <taxon>Pterygota</taxon>
        <taxon>Neoptera</taxon>
        <taxon>Endopterygota</taxon>
        <taxon>Hymenoptera</taxon>
        <taxon>Apocrita</taxon>
        <taxon>Proctotrupomorpha</taxon>
        <taxon>Chalcidoidea</taxon>
        <taxon>Aphelinidae</taxon>
        <taxon>Aphelininae</taxon>
        <taxon>Eretmocerus</taxon>
    </lineage>
</organism>
<proteinExistence type="predicted"/>
<sequence length="451" mass="51747">MDFLQFNAEEISATDLNGVRQMRNFMHNCIRDILQPYLQALHAPPHMQSKFPEIITKSSQKSKEFRKNGNDLYTKKVHDEMDHKMILYFYTKSIAFALRDSEELALAYSNRSVLWMHVKNYHLCLIDVQRALKITKCIHLRTKLLARKAKCSNLKQSNRSQPKTLKFPAFQPSKLVPCAADSIALVHNERYGRHYVATRDIRAGEVVLSEESPYIAVKNDQIYLVCSHCLAFAWAGIPCEFCALTIYCSETCKEKAWNQYHDIMCSKLSILQYIAKNFSEVEDIVSMSTRIIDIFSKKEGIGNMVREAKKLDQGKSLSSQTATECDLDCRKFRTLYSLSNAKIINEKEQYSLFTIRDKLTYIMNANSFRFAPIQPDELSNFCPCDNTGFCLNKRCSNRGSIIGPCSSLANHSCVPNVVQIFLPGPKIIFLTETKIKKGEQVSKSRHFLQFE</sequence>
<accession>A0ACC2PZK5</accession>
<dbReference type="EMBL" id="CM056741">
    <property type="protein sequence ID" value="KAJ8687240.1"/>
    <property type="molecule type" value="Genomic_DNA"/>
</dbReference>
<evidence type="ECO:0000313" key="2">
    <source>
        <dbReference type="Proteomes" id="UP001239111"/>
    </source>
</evidence>
<dbReference type="Proteomes" id="UP001239111">
    <property type="component" value="Chromosome 1"/>
</dbReference>
<gene>
    <name evidence="1" type="ORF">QAD02_023034</name>
</gene>
<reference evidence="1" key="1">
    <citation type="submission" date="2023-04" db="EMBL/GenBank/DDBJ databases">
        <title>A chromosome-level genome assembly of the parasitoid wasp Eretmocerus hayati.</title>
        <authorList>
            <person name="Zhong Y."/>
            <person name="Liu S."/>
            <person name="Liu Y."/>
        </authorList>
    </citation>
    <scope>NUCLEOTIDE SEQUENCE</scope>
    <source>
        <strain evidence="1">ZJU_SS_LIU_2023</strain>
    </source>
</reference>
<name>A0ACC2PZK5_9HYME</name>
<evidence type="ECO:0000313" key="1">
    <source>
        <dbReference type="EMBL" id="KAJ8687240.1"/>
    </source>
</evidence>
<protein>
    <submittedName>
        <fullName evidence="1">Uncharacterized protein</fullName>
    </submittedName>
</protein>
<keyword evidence="2" id="KW-1185">Reference proteome</keyword>
<comment type="caution">
    <text evidence="1">The sequence shown here is derived from an EMBL/GenBank/DDBJ whole genome shotgun (WGS) entry which is preliminary data.</text>
</comment>